<dbReference type="InterPro" id="IPR011990">
    <property type="entry name" value="TPR-like_helical_dom_sf"/>
</dbReference>
<evidence type="ECO:0000256" key="6">
    <source>
        <dbReference type="ARBA" id="ARBA00023128"/>
    </source>
</evidence>
<dbReference type="GO" id="GO:0005778">
    <property type="term" value="C:peroxisomal membrane"/>
    <property type="evidence" value="ECO:0007669"/>
    <property type="project" value="TreeGrafter"/>
</dbReference>
<evidence type="ECO:0000256" key="1">
    <source>
        <dbReference type="ARBA" id="ARBA00004572"/>
    </source>
</evidence>
<dbReference type="AlphaFoldDB" id="A0AAV1HX64"/>
<dbReference type="PANTHER" id="PTHR13247:SF0">
    <property type="entry name" value="MITOCHONDRIAL FISSION 1 PROTEIN"/>
    <property type="match status" value="1"/>
</dbReference>
<evidence type="ECO:0000313" key="10">
    <source>
        <dbReference type="Proteomes" id="UP001314263"/>
    </source>
</evidence>
<evidence type="ECO:0000256" key="7">
    <source>
        <dbReference type="ARBA" id="ARBA00023136"/>
    </source>
</evidence>
<keyword evidence="4" id="KW-1000">Mitochondrion outer membrane</keyword>
<dbReference type="GO" id="GO:0005741">
    <property type="term" value="C:mitochondrial outer membrane"/>
    <property type="evidence" value="ECO:0007669"/>
    <property type="project" value="UniProtKB-SubCell"/>
</dbReference>
<proteinExistence type="inferred from homology"/>
<keyword evidence="10" id="KW-1185">Reference proteome</keyword>
<sequence length="149" mass="16338">MAELPVTDPDMIAGLQADWENENRKGSSESTQAAFRLVWGLVHSERNTDVGRGLEFAEELLRDKSIDAQDQRDLVYLTAVAMYRLGRVLDARRQLEELLKVNPQWRQAQTLKAAVDDQVVREGLLGLGVATAIGGVAALILAAALGGRR</sequence>
<dbReference type="InterPro" id="IPR028058">
    <property type="entry name" value="Fis1_TPR_N"/>
</dbReference>
<dbReference type="GO" id="GO:0016559">
    <property type="term" value="P:peroxisome fission"/>
    <property type="evidence" value="ECO:0007669"/>
    <property type="project" value="TreeGrafter"/>
</dbReference>
<keyword evidence="5 8" id="KW-1133">Transmembrane helix</keyword>
<name>A0AAV1HX64_9CHLO</name>
<dbReference type="PANTHER" id="PTHR13247">
    <property type="entry name" value="TETRATRICOPEPTIDE REPEAT PROTEIN 11 TPR REPEAT PROTEIN 11"/>
    <property type="match status" value="1"/>
</dbReference>
<evidence type="ECO:0000256" key="5">
    <source>
        <dbReference type="ARBA" id="ARBA00022989"/>
    </source>
</evidence>
<feature type="transmembrane region" description="Helical" evidence="8">
    <location>
        <begin position="124"/>
        <end position="145"/>
    </location>
</feature>
<accession>A0AAV1HX64</accession>
<dbReference type="Gene3D" id="1.25.40.10">
    <property type="entry name" value="Tetratricopeptide repeat domain"/>
    <property type="match status" value="1"/>
</dbReference>
<dbReference type="SUPFAM" id="SSF48452">
    <property type="entry name" value="TPR-like"/>
    <property type="match status" value="1"/>
</dbReference>
<dbReference type="Proteomes" id="UP001314263">
    <property type="component" value="Unassembled WGS sequence"/>
</dbReference>
<keyword evidence="3 8" id="KW-0812">Transmembrane</keyword>
<dbReference type="InterPro" id="IPR028061">
    <property type="entry name" value="Fis1_TPR_C"/>
</dbReference>
<evidence type="ECO:0000256" key="4">
    <source>
        <dbReference type="ARBA" id="ARBA00022787"/>
    </source>
</evidence>
<dbReference type="InterPro" id="IPR033745">
    <property type="entry name" value="Fis1_cytosol"/>
</dbReference>
<dbReference type="Pfam" id="PF14853">
    <property type="entry name" value="Fis1_TPR_C"/>
    <property type="match status" value="1"/>
</dbReference>
<dbReference type="GO" id="GO:0000266">
    <property type="term" value="P:mitochondrial fission"/>
    <property type="evidence" value="ECO:0007669"/>
    <property type="project" value="InterPro"/>
</dbReference>
<keyword evidence="6" id="KW-0496">Mitochondrion</keyword>
<organism evidence="9 10">
    <name type="scientific">Coccomyxa viridis</name>
    <dbReference type="NCBI Taxonomy" id="1274662"/>
    <lineage>
        <taxon>Eukaryota</taxon>
        <taxon>Viridiplantae</taxon>
        <taxon>Chlorophyta</taxon>
        <taxon>core chlorophytes</taxon>
        <taxon>Trebouxiophyceae</taxon>
        <taxon>Trebouxiophyceae incertae sedis</taxon>
        <taxon>Coccomyxaceae</taxon>
        <taxon>Coccomyxa</taxon>
    </lineage>
</organism>
<dbReference type="GO" id="GO:0000422">
    <property type="term" value="P:autophagy of mitochondrion"/>
    <property type="evidence" value="ECO:0007669"/>
    <property type="project" value="TreeGrafter"/>
</dbReference>
<evidence type="ECO:0000256" key="8">
    <source>
        <dbReference type="SAM" id="Phobius"/>
    </source>
</evidence>
<dbReference type="Pfam" id="PF14852">
    <property type="entry name" value="Fis1_TPR_N"/>
    <property type="match status" value="1"/>
</dbReference>
<evidence type="ECO:0000256" key="2">
    <source>
        <dbReference type="ARBA" id="ARBA00008937"/>
    </source>
</evidence>
<comment type="similarity">
    <text evidence="2">Belongs to the FIS1 family.</text>
</comment>
<comment type="caution">
    <text evidence="9">The sequence shown here is derived from an EMBL/GenBank/DDBJ whole genome shotgun (WGS) entry which is preliminary data.</text>
</comment>
<comment type="subcellular location">
    <subcellularLocation>
        <location evidence="1">Mitochondrion outer membrane</location>
        <topology evidence="1">Single-pass membrane protein</topology>
    </subcellularLocation>
</comment>
<evidence type="ECO:0000256" key="3">
    <source>
        <dbReference type="ARBA" id="ARBA00022692"/>
    </source>
</evidence>
<dbReference type="CDD" id="cd12212">
    <property type="entry name" value="Fis1"/>
    <property type="match status" value="1"/>
</dbReference>
<dbReference type="EMBL" id="CAUYUE010000004">
    <property type="protein sequence ID" value="CAK0762230.1"/>
    <property type="molecule type" value="Genomic_DNA"/>
</dbReference>
<protein>
    <recommendedName>
        <fullName evidence="11">Mitochondrial fission 1 protein</fullName>
    </recommendedName>
</protein>
<evidence type="ECO:0000313" key="9">
    <source>
        <dbReference type="EMBL" id="CAK0762230.1"/>
    </source>
</evidence>
<dbReference type="InterPro" id="IPR016543">
    <property type="entry name" value="Fis1"/>
</dbReference>
<reference evidence="9 10" key="1">
    <citation type="submission" date="2023-10" db="EMBL/GenBank/DDBJ databases">
        <authorList>
            <person name="Maclean D."/>
            <person name="Macfadyen A."/>
        </authorList>
    </citation>
    <scope>NUCLEOTIDE SEQUENCE [LARGE SCALE GENOMIC DNA]</scope>
</reference>
<gene>
    <name evidence="9" type="ORF">CVIRNUC_002936</name>
</gene>
<keyword evidence="7 8" id="KW-0472">Membrane</keyword>
<evidence type="ECO:0008006" key="11">
    <source>
        <dbReference type="Google" id="ProtNLM"/>
    </source>
</evidence>